<proteinExistence type="predicted"/>
<keyword evidence="1" id="KW-1133">Transmembrane helix</keyword>
<dbReference type="AlphaFoldDB" id="A0A8S9ZJZ8"/>
<name>A0A8S9ZJZ8_9BILA</name>
<dbReference type="Proteomes" id="UP000605970">
    <property type="component" value="Unassembled WGS sequence"/>
</dbReference>
<gene>
    <name evidence="2" type="ORF">Mgra_00006873</name>
</gene>
<organism evidence="2 3">
    <name type="scientific">Meloidogyne graminicola</name>
    <dbReference type="NCBI Taxonomy" id="189291"/>
    <lineage>
        <taxon>Eukaryota</taxon>
        <taxon>Metazoa</taxon>
        <taxon>Ecdysozoa</taxon>
        <taxon>Nematoda</taxon>
        <taxon>Chromadorea</taxon>
        <taxon>Rhabditida</taxon>
        <taxon>Tylenchina</taxon>
        <taxon>Tylenchomorpha</taxon>
        <taxon>Tylenchoidea</taxon>
        <taxon>Meloidogynidae</taxon>
        <taxon>Meloidogyninae</taxon>
        <taxon>Meloidogyne</taxon>
    </lineage>
</organism>
<sequence length="119" mass="14171">MFSFILMFFTYLIAGISSFVIFFYGIYYGIYKPTKLFIRLIYSFCYYGIIFAGIYFIFSLYLNNVTTENCLNNNQDCKEEEENNNKNITTTNEFYFNIFFKLTKFIVTSVAKIIITIFD</sequence>
<keyword evidence="3" id="KW-1185">Reference proteome</keyword>
<dbReference type="EMBL" id="JABEBT010000071">
    <property type="protein sequence ID" value="KAF7633692.1"/>
    <property type="molecule type" value="Genomic_DNA"/>
</dbReference>
<evidence type="ECO:0000313" key="2">
    <source>
        <dbReference type="EMBL" id="KAF7633692.1"/>
    </source>
</evidence>
<feature type="transmembrane region" description="Helical" evidence="1">
    <location>
        <begin position="6"/>
        <end position="28"/>
    </location>
</feature>
<evidence type="ECO:0000256" key="1">
    <source>
        <dbReference type="SAM" id="Phobius"/>
    </source>
</evidence>
<reference evidence="2" key="1">
    <citation type="journal article" date="2020" name="Ecol. Evol.">
        <title>Genome structure and content of the rice root-knot nematode (Meloidogyne graminicola).</title>
        <authorList>
            <person name="Phan N.T."/>
            <person name="Danchin E.G.J."/>
            <person name="Klopp C."/>
            <person name="Perfus-Barbeoch L."/>
            <person name="Kozlowski D.K."/>
            <person name="Koutsovoulos G.D."/>
            <person name="Lopez-Roques C."/>
            <person name="Bouchez O."/>
            <person name="Zahm M."/>
            <person name="Besnard G."/>
            <person name="Bellafiore S."/>
        </authorList>
    </citation>
    <scope>NUCLEOTIDE SEQUENCE</scope>
    <source>
        <strain evidence="2">VN-18</strain>
    </source>
</reference>
<feature type="transmembrane region" description="Helical" evidence="1">
    <location>
        <begin position="40"/>
        <end position="62"/>
    </location>
</feature>
<keyword evidence="1" id="KW-0472">Membrane</keyword>
<accession>A0A8S9ZJZ8</accession>
<keyword evidence="1" id="KW-0812">Transmembrane</keyword>
<evidence type="ECO:0000313" key="3">
    <source>
        <dbReference type="Proteomes" id="UP000605970"/>
    </source>
</evidence>
<protein>
    <submittedName>
        <fullName evidence="2">Uncharacterized protein</fullName>
    </submittedName>
</protein>
<comment type="caution">
    <text evidence="2">The sequence shown here is derived from an EMBL/GenBank/DDBJ whole genome shotgun (WGS) entry which is preliminary data.</text>
</comment>